<protein>
    <submittedName>
        <fullName evidence="1">11712_t:CDS:1</fullName>
    </submittedName>
</protein>
<gene>
    <name evidence="1" type="ORF">PBRASI_LOCUS2645</name>
</gene>
<dbReference type="PANTHER" id="PTHR33129">
    <property type="entry name" value="PROTEIN KINASE DOMAIN-CONTAINING PROTEIN-RELATED"/>
    <property type="match status" value="1"/>
</dbReference>
<name>A0A9N8ZNE7_9GLOM</name>
<dbReference type="InterPro" id="IPR052980">
    <property type="entry name" value="Crinkler_effector"/>
</dbReference>
<dbReference type="Proteomes" id="UP000789739">
    <property type="component" value="Unassembled WGS sequence"/>
</dbReference>
<dbReference type="InterPro" id="IPR027417">
    <property type="entry name" value="P-loop_NTPase"/>
</dbReference>
<reference evidence="1" key="1">
    <citation type="submission" date="2021-06" db="EMBL/GenBank/DDBJ databases">
        <authorList>
            <person name="Kallberg Y."/>
            <person name="Tangrot J."/>
            <person name="Rosling A."/>
        </authorList>
    </citation>
    <scope>NUCLEOTIDE SEQUENCE</scope>
    <source>
        <strain evidence="1">BR232B</strain>
    </source>
</reference>
<proteinExistence type="predicted"/>
<sequence length="643" mass="74162">MSMSTNVHYQVNDGRAVSRVELSKGNGLIDLRDSIKEKELLNVASSTLKLFVTPGNTGRFELDGPLFQKYNKKFEDLIQNVPINKDNPIIVELPEGEPSTKRQKRALSEILSELGFEHVYTRNRIDLNKLSCEELVRFITKLGQPLMDQDLFGVVFDTASSIKDKKVPVPKSNGIITSNEPLSLPVVYMHQLFVRPDYVNLYNIIVKKGGRIHLTGTSGIGKSCFLVYFVIRLLSESRDEAPNVIVFQTKDPLQKWYCFMGTSALRCGSYQDFYSVLTFKNAWYLADDIVDPRVLNVNTLVTLSLNSLYEYGNKQFQEYAKNCMTYYMPPWSINELTSCQQQIFPNLPPALMSKLFLKAGGIPRYILQQGQIQWDDPANNQNYDLVEKKALRRFFLAFTELGNTVKLLECFRDGGHYMKYSSRLIHTWNSDDSYTDCYFKFASRYVFDKIQDCFTEETARYMLRQLADHTFYGTNYRGKMFELYVLYLWRSGGSRYTTKKLGVANSSSGELCTQRNPSIHRVQNVDTFKIPDRSKNELFIPLHCNFPTADFIVSPDKIFQITITTDHGVNMNGLVKIMNEMRRANPGTDKIKIFFVVPEDIYNNFKFQNYMTAKNQKAQHLAYETKYVEQWALKIDIASAQRL</sequence>
<accession>A0A9N8ZNE7</accession>
<dbReference type="PANTHER" id="PTHR33129:SF1">
    <property type="entry name" value="ATP-BINDING PROTEIN"/>
    <property type="match status" value="1"/>
</dbReference>
<dbReference type="OrthoDB" id="19861at2759"/>
<keyword evidence="2" id="KW-1185">Reference proteome</keyword>
<evidence type="ECO:0000313" key="1">
    <source>
        <dbReference type="EMBL" id="CAG8501774.1"/>
    </source>
</evidence>
<dbReference type="EMBL" id="CAJVPI010000213">
    <property type="protein sequence ID" value="CAG8501774.1"/>
    <property type="molecule type" value="Genomic_DNA"/>
</dbReference>
<evidence type="ECO:0000313" key="2">
    <source>
        <dbReference type="Proteomes" id="UP000789739"/>
    </source>
</evidence>
<organism evidence="1 2">
    <name type="scientific">Paraglomus brasilianum</name>
    <dbReference type="NCBI Taxonomy" id="144538"/>
    <lineage>
        <taxon>Eukaryota</taxon>
        <taxon>Fungi</taxon>
        <taxon>Fungi incertae sedis</taxon>
        <taxon>Mucoromycota</taxon>
        <taxon>Glomeromycotina</taxon>
        <taxon>Glomeromycetes</taxon>
        <taxon>Paraglomerales</taxon>
        <taxon>Paraglomeraceae</taxon>
        <taxon>Paraglomus</taxon>
    </lineage>
</organism>
<dbReference type="AlphaFoldDB" id="A0A9N8ZNE7"/>
<comment type="caution">
    <text evidence="1">The sequence shown here is derived from an EMBL/GenBank/DDBJ whole genome shotgun (WGS) entry which is preliminary data.</text>
</comment>
<dbReference type="SUPFAM" id="SSF52540">
    <property type="entry name" value="P-loop containing nucleoside triphosphate hydrolases"/>
    <property type="match status" value="1"/>
</dbReference>